<dbReference type="InterPro" id="IPR050116">
    <property type="entry name" value="DNA_polymerase-Y"/>
</dbReference>
<dbReference type="GO" id="GO:0003684">
    <property type="term" value="F:damaged DNA binding"/>
    <property type="evidence" value="ECO:0007669"/>
    <property type="project" value="InterPro"/>
</dbReference>
<dbReference type="SUPFAM" id="SSF100879">
    <property type="entry name" value="Lesion bypass DNA polymerase (Y-family), little finger domain"/>
    <property type="match status" value="1"/>
</dbReference>
<dbReference type="AlphaFoldDB" id="A0A4R6BEU9"/>
<proteinExistence type="inferred from homology"/>
<evidence type="ECO:0000256" key="14">
    <source>
        <dbReference type="ARBA" id="ARBA00023204"/>
    </source>
</evidence>
<dbReference type="HAMAP" id="MF_01113">
    <property type="entry name" value="DNApol_IV"/>
    <property type="match status" value="1"/>
</dbReference>
<dbReference type="FunFam" id="3.40.1170.60:FF:000001">
    <property type="entry name" value="DNA polymerase IV"/>
    <property type="match status" value="1"/>
</dbReference>
<evidence type="ECO:0000256" key="2">
    <source>
        <dbReference type="ARBA" id="ARBA00010945"/>
    </source>
</evidence>
<sequence>MEKRIIHVDMDAFYAQIEQRDNPKLKGKPVIVGGKSSSRGVVSTASYEARKFGVHSAMPMSRAHQLCPDGYYVTPHFNVYREVSATIMEIFKSYTEFVQPVSLDEAYLDITHLVRRDMPASQVARYIKRDVLEATQLTCSAGVSYNRFLAKMASGMNKPDGLTIIHHGNVHDILMPLPIGDFPGVGKVTEEKMKTLGIETGQDLFNQTERDLINWFGKRGPKLYRYARGIGDDTVSSERTRKSIGKETTFEVDKNDDEEILAVIRKLAKQVSDKLSQHHFAGDIVTVKIKEFDFTTVTKQLKLPEHITEADAIYNIAYHLYTEVKSTERPIRLIGVTVGNLKEKRFENMTIYDFIQRKE</sequence>
<dbReference type="InterPro" id="IPR022880">
    <property type="entry name" value="DNApol_IV"/>
</dbReference>
<reference evidence="18 19" key="1">
    <citation type="submission" date="2019-01" db="EMBL/GenBank/DDBJ databases">
        <title>Draft genome sequences of the type strains of six Macrococcus species.</title>
        <authorList>
            <person name="Mazhar S."/>
            <person name="Altermann E."/>
            <person name="Hill C."/>
            <person name="Mcauliffe O."/>
        </authorList>
    </citation>
    <scope>NUCLEOTIDE SEQUENCE [LARGE SCALE GENOMIC DNA]</scope>
    <source>
        <strain evidence="18 19">CCM4811</strain>
    </source>
</reference>
<evidence type="ECO:0000259" key="17">
    <source>
        <dbReference type="PROSITE" id="PS50173"/>
    </source>
</evidence>
<organism evidence="18 19">
    <name type="scientific">Macrococcus brunensis</name>
    <dbReference type="NCBI Taxonomy" id="198483"/>
    <lineage>
        <taxon>Bacteria</taxon>
        <taxon>Bacillati</taxon>
        <taxon>Bacillota</taxon>
        <taxon>Bacilli</taxon>
        <taxon>Bacillales</taxon>
        <taxon>Staphylococcaceae</taxon>
        <taxon>Macrococcus</taxon>
    </lineage>
</organism>
<keyword evidence="4 16" id="KW-0515">Mutator protein</keyword>
<evidence type="ECO:0000313" key="19">
    <source>
        <dbReference type="Proteomes" id="UP000295310"/>
    </source>
</evidence>
<evidence type="ECO:0000256" key="4">
    <source>
        <dbReference type="ARBA" id="ARBA00022457"/>
    </source>
</evidence>
<keyword evidence="9 16" id="KW-0479">Metal-binding</keyword>
<comment type="function">
    <text evidence="16">Poorly processive, error-prone DNA polymerase involved in untargeted mutagenesis. Copies undamaged DNA at stalled replication forks, which arise in vivo from mismatched or misaligned primer ends. These misaligned primers can be extended by PolIV. Exhibits no 3'-5' exonuclease (proofreading) activity. May be involved in translesional synthesis, in conjunction with the beta clamp from PolIII.</text>
</comment>
<dbReference type="Pfam" id="PF21999">
    <property type="entry name" value="IMS_HHH_1"/>
    <property type="match status" value="1"/>
</dbReference>
<dbReference type="GO" id="GO:0000287">
    <property type="term" value="F:magnesium ion binding"/>
    <property type="evidence" value="ECO:0007669"/>
    <property type="project" value="UniProtKB-UniRule"/>
</dbReference>
<dbReference type="PANTHER" id="PTHR11076">
    <property type="entry name" value="DNA REPAIR POLYMERASE UMUC / TRANSFERASE FAMILY MEMBER"/>
    <property type="match status" value="1"/>
</dbReference>
<evidence type="ECO:0000256" key="5">
    <source>
        <dbReference type="ARBA" id="ARBA00022490"/>
    </source>
</evidence>
<dbReference type="GO" id="GO:0009432">
    <property type="term" value="P:SOS response"/>
    <property type="evidence" value="ECO:0007669"/>
    <property type="project" value="TreeGrafter"/>
</dbReference>
<dbReference type="GO" id="GO:0006261">
    <property type="term" value="P:DNA-templated DNA replication"/>
    <property type="evidence" value="ECO:0007669"/>
    <property type="project" value="UniProtKB-UniRule"/>
</dbReference>
<dbReference type="InterPro" id="IPR053848">
    <property type="entry name" value="IMS_HHH_1"/>
</dbReference>
<dbReference type="InterPro" id="IPR043502">
    <property type="entry name" value="DNA/RNA_pol_sf"/>
</dbReference>
<dbReference type="InterPro" id="IPR001126">
    <property type="entry name" value="UmuC"/>
</dbReference>
<keyword evidence="6 16" id="KW-0808">Transferase</keyword>
<keyword evidence="10 16" id="KW-0227">DNA damage</keyword>
<dbReference type="GO" id="GO:0005829">
    <property type="term" value="C:cytosol"/>
    <property type="evidence" value="ECO:0007669"/>
    <property type="project" value="TreeGrafter"/>
</dbReference>
<feature type="active site" evidence="16">
    <location>
        <position position="105"/>
    </location>
</feature>
<keyword evidence="14 16" id="KW-0234">DNA repair</keyword>
<dbReference type="NCBIfam" id="NF010731">
    <property type="entry name" value="PRK14133.1"/>
    <property type="match status" value="1"/>
</dbReference>
<dbReference type="GO" id="GO:0042276">
    <property type="term" value="P:error-prone translesion synthesis"/>
    <property type="evidence" value="ECO:0007669"/>
    <property type="project" value="TreeGrafter"/>
</dbReference>
<keyword evidence="19" id="KW-1185">Reference proteome</keyword>
<dbReference type="FunFam" id="3.30.1490.100:FF:000004">
    <property type="entry name" value="DNA polymerase IV"/>
    <property type="match status" value="1"/>
</dbReference>
<evidence type="ECO:0000256" key="12">
    <source>
        <dbReference type="ARBA" id="ARBA00022932"/>
    </source>
</evidence>
<evidence type="ECO:0000256" key="15">
    <source>
        <dbReference type="ARBA" id="ARBA00049244"/>
    </source>
</evidence>
<evidence type="ECO:0000256" key="13">
    <source>
        <dbReference type="ARBA" id="ARBA00023125"/>
    </source>
</evidence>
<keyword evidence="12 16" id="KW-0239">DNA-directed DNA polymerase</keyword>
<evidence type="ECO:0000256" key="10">
    <source>
        <dbReference type="ARBA" id="ARBA00022763"/>
    </source>
</evidence>
<name>A0A4R6BEU9_9STAP</name>
<evidence type="ECO:0000256" key="11">
    <source>
        <dbReference type="ARBA" id="ARBA00022842"/>
    </source>
</evidence>
<evidence type="ECO:0000256" key="3">
    <source>
        <dbReference type="ARBA" id="ARBA00011245"/>
    </source>
</evidence>
<feature type="domain" description="UmuC" evidence="17">
    <location>
        <begin position="5"/>
        <end position="186"/>
    </location>
</feature>
<dbReference type="Gene3D" id="3.30.1490.100">
    <property type="entry name" value="DNA polymerase, Y-family, little finger domain"/>
    <property type="match status" value="1"/>
</dbReference>
<comment type="caution">
    <text evidence="18">The sequence shown here is derived from an EMBL/GenBank/DDBJ whole genome shotgun (WGS) entry which is preliminary data.</text>
</comment>
<dbReference type="RefSeq" id="WP_133431551.1">
    <property type="nucleotide sequence ID" value="NZ_SCWA01000005.1"/>
</dbReference>
<feature type="binding site" evidence="16">
    <location>
        <position position="104"/>
    </location>
    <ligand>
        <name>Mg(2+)</name>
        <dbReference type="ChEBI" id="CHEBI:18420"/>
    </ligand>
</feature>
<evidence type="ECO:0000313" key="18">
    <source>
        <dbReference type="EMBL" id="TDL98312.1"/>
    </source>
</evidence>
<keyword evidence="13 16" id="KW-0238">DNA-binding</keyword>
<accession>A0A4R6BEU9</accession>
<keyword evidence="11 16" id="KW-0460">Magnesium</keyword>
<dbReference type="NCBIfam" id="NF002677">
    <property type="entry name" value="PRK02406.1"/>
    <property type="match status" value="1"/>
</dbReference>
<evidence type="ECO:0000256" key="1">
    <source>
        <dbReference type="ARBA" id="ARBA00004496"/>
    </source>
</evidence>
<dbReference type="PROSITE" id="PS50173">
    <property type="entry name" value="UMUC"/>
    <property type="match status" value="1"/>
</dbReference>
<evidence type="ECO:0000256" key="6">
    <source>
        <dbReference type="ARBA" id="ARBA00022679"/>
    </source>
</evidence>
<evidence type="ECO:0000256" key="16">
    <source>
        <dbReference type="HAMAP-Rule" id="MF_01113"/>
    </source>
</evidence>
<dbReference type="Proteomes" id="UP000295310">
    <property type="component" value="Unassembled WGS sequence"/>
</dbReference>
<evidence type="ECO:0000256" key="9">
    <source>
        <dbReference type="ARBA" id="ARBA00022723"/>
    </source>
</evidence>
<dbReference type="Gene3D" id="3.30.70.270">
    <property type="match status" value="1"/>
</dbReference>
<dbReference type="InterPro" id="IPR043128">
    <property type="entry name" value="Rev_trsase/Diguanyl_cyclase"/>
</dbReference>
<comment type="similarity">
    <text evidence="2 16">Belongs to the DNA polymerase type-Y family.</text>
</comment>
<comment type="catalytic activity">
    <reaction evidence="15 16">
        <text>DNA(n) + a 2'-deoxyribonucleoside 5'-triphosphate = DNA(n+1) + diphosphate</text>
        <dbReference type="Rhea" id="RHEA:22508"/>
        <dbReference type="Rhea" id="RHEA-COMP:17339"/>
        <dbReference type="Rhea" id="RHEA-COMP:17340"/>
        <dbReference type="ChEBI" id="CHEBI:33019"/>
        <dbReference type="ChEBI" id="CHEBI:61560"/>
        <dbReference type="ChEBI" id="CHEBI:173112"/>
        <dbReference type="EC" id="2.7.7.7"/>
    </reaction>
</comment>
<dbReference type="Gene3D" id="3.40.1170.60">
    <property type="match status" value="1"/>
</dbReference>
<keyword evidence="5 16" id="KW-0963">Cytoplasm</keyword>
<dbReference type="OrthoDB" id="9808813at2"/>
<dbReference type="EC" id="2.7.7.7" evidence="16"/>
<dbReference type="InterPro" id="IPR017961">
    <property type="entry name" value="DNA_pol_Y-fam_little_finger"/>
</dbReference>
<dbReference type="PANTHER" id="PTHR11076:SF33">
    <property type="entry name" value="DNA POLYMERASE KAPPA"/>
    <property type="match status" value="1"/>
</dbReference>
<dbReference type="GO" id="GO:0003887">
    <property type="term" value="F:DNA-directed DNA polymerase activity"/>
    <property type="evidence" value="ECO:0007669"/>
    <property type="project" value="UniProtKB-UniRule"/>
</dbReference>
<feature type="binding site" evidence="16">
    <location>
        <position position="9"/>
    </location>
    <ligand>
        <name>Mg(2+)</name>
        <dbReference type="ChEBI" id="CHEBI:18420"/>
    </ligand>
</feature>
<dbReference type="SUPFAM" id="SSF56672">
    <property type="entry name" value="DNA/RNA polymerases"/>
    <property type="match status" value="1"/>
</dbReference>
<dbReference type="CDD" id="cd03586">
    <property type="entry name" value="PolY_Pol_IV_kappa"/>
    <property type="match status" value="1"/>
</dbReference>
<dbReference type="Pfam" id="PF11799">
    <property type="entry name" value="IMS_C"/>
    <property type="match status" value="1"/>
</dbReference>
<evidence type="ECO:0000256" key="7">
    <source>
        <dbReference type="ARBA" id="ARBA00022695"/>
    </source>
</evidence>
<keyword evidence="8 16" id="KW-0235">DNA replication</keyword>
<dbReference type="GO" id="GO:0006281">
    <property type="term" value="P:DNA repair"/>
    <property type="evidence" value="ECO:0007669"/>
    <property type="project" value="UniProtKB-UniRule"/>
</dbReference>
<dbReference type="EMBL" id="SCWA01000005">
    <property type="protein sequence ID" value="TDL98312.1"/>
    <property type="molecule type" value="Genomic_DNA"/>
</dbReference>
<dbReference type="InterPro" id="IPR036775">
    <property type="entry name" value="DNA_pol_Y-fam_lit_finger_sf"/>
</dbReference>
<comment type="cofactor">
    <cofactor evidence="16">
        <name>Mg(2+)</name>
        <dbReference type="ChEBI" id="CHEBI:18420"/>
    </cofactor>
    <text evidence="16">Binds 2 magnesium ions per subunit.</text>
</comment>
<protein>
    <recommendedName>
        <fullName evidence="16">DNA polymerase IV</fullName>
        <shortName evidence="16">Pol IV</shortName>
        <ecNumber evidence="16">2.7.7.7</ecNumber>
    </recommendedName>
</protein>
<feature type="site" description="Substrate discrimination" evidence="16">
    <location>
        <position position="14"/>
    </location>
</feature>
<dbReference type="Gene3D" id="1.10.150.20">
    <property type="entry name" value="5' to 3' exonuclease, C-terminal subdomain"/>
    <property type="match status" value="1"/>
</dbReference>
<dbReference type="Pfam" id="PF00817">
    <property type="entry name" value="IMS"/>
    <property type="match status" value="1"/>
</dbReference>
<comment type="subcellular location">
    <subcellularLocation>
        <location evidence="1 16">Cytoplasm</location>
    </subcellularLocation>
</comment>
<comment type="subunit">
    <text evidence="3 16">Monomer.</text>
</comment>
<keyword evidence="7 16" id="KW-0548">Nucleotidyltransferase</keyword>
<gene>
    <name evidence="16" type="primary">dinB</name>
    <name evidence="18" type="ORF">ERX27_04015</name>
</gene>
<evidence type="ECO:0000256" key="8">
    <source>
        <dbReference type="ARBA" id="ARBA00022705"/>
    </source>
</evidence>